<reference evidence="2" key="1">
    <citation type="journal article" date="2015" name="Nature">
        <title>Complex archaea that bridge the gap between prokaryotes and eukaryotes.</title>
        <authorList>
            <person name="Spang A."/>
            <person name="Saw J.H."/>
            <person name="Jorgensen S.L."/>
            <person name="Zaremba-Niedzwiedzka K."/>
            <person name="Martijn J."/>
            <person name="Lind A.E."/>
            <person name="van Eijk R."/>
            <person name="Schleper C."/>
            <person name="Guy L."/>
            <person name="Ettema T.J."/>
        </authorList>
    </citation>
    <scope>NUCLEOTIDE SEQUENCE</scope>
</reference>
<dbReference type="EMBL" id="LAZR01000401">
    <property type="protein sequence ID" value="KKN70520.1"/>
    <property type="molecule type" value="Genomic_DNA"/>
</dbReference>
<organism evidence="2">
    <name type="scientific">marine sediment metagenome</name>
    <dbReference type="NCBI Taxonomy" id="412755"/>
    <lineage>
        <taxon>unclassified sequences</taxon>
        <taxon>metagenomes</taxon>
        <taxon>ecological metagenomes</taxon>
    </lineage>
</organism>
<accession>A0A0F9SNB6</accession>
<evidence type="ECO:0000256" key="1">
    <source>
        <dbReference type="SAM" id="MobiDB-lite"/>
    </source>
</evidence>
<proteinExistence type="predicted"/>
<feature type="region of interest" description="Disordered" evidence="1">
    <location>
        <begin position="129"/>
        <end position="156"/>
    </location>
</feature>
<sequence length="236" mass="27847">MTAYVVAQLPFKEEESAEDYQQFLFAQTGIEPVVREYLGNYVVVAVTEFEDMDEARALTRLLQELPWIDERYPEVVISQFLNDVNPLEADSVAITVGVTPATKEETEKEREYRKAYRLTEAFRIAQKRYQQSGEGRAAQRRYEQSDKGKESRKKYFQSDKYKASRKRYQEKRKMQSMGCTYCNEQVMDHPTQEHVMWDQVRALLVHIDKEEGAGFIIYKEQLEAHWISMERLTKEV</sequence>
<gene>
    <name evidence="2" type="ORF">LCGC14_0429510</name>
</gene>
<feature type="compositionally biased region" description="Basic and acidic residues" evidence="1">
    <location>
        <begin position="140"/>
        <end position="149"/>
    </location>
</feature>
<name>A0A0F9SNB6_9ZZZZ</name>
<evidence type="ECO:0000313" key="2">
    <source>
        <dbReference type="EMBL" id="KKN70520.1"/>
    </source>
</evidence>
<dbReference type="AlphaFoldDB" id="A0A0F9SNB6"/>
<protein>
    <submittedName>
        <fullName evidence="2">Uncharacterized protein</fullName>
    </submittedName>
</protein>
<comment type="caution">
    <text evidence="2">The sequence shown here is derived from an EMBL/GenBank/DDBJ whole genome shotgun (WGS) entry which is preliminary data.</text>
</comment>